<protein>
    <recommendedName>
        <fullName evidence="2">DUF7869 domain-containing protein</fullName>
    </recommendedName>
</protein>
<evidence type="ECO:0000256" key="1">
    <source>
        <dbReference type="SAM" id="MobiDB-lite"/>
    </source>
</evidence>
<dbReference type="Proteomes" id="UP001153714">
    <property type="component" value="Chromosome 8"/>
</dbReference>
<keyword evidence="4" id="KW-1185">Reference proteome</keyword>
<feature type="region of interest" description="Disordered" evidence="1">
    <location>
        <begin position="15"/>
        <end position="60"/>
    </location>
</feature>
<feature type="compositionally biased region" description="Polar residues" evidence="1">
    <location>
        <begin position="32"/>
        <end position="54"/>
    </location>
</feature>
<gene>
    <name evidence="3" type="ORF">DIATSA_LOCUS13002</name>
</gene>
<organism evidence="3 4">
    <name type="scientific">Diatraea saccharalis</name>
    <name type="common">sugarcane borer</name>
    <dbReference type="NCBI Taxonomy" id="40085"/>
    <lineage>
        <taxon>Eukaryota</taxon>
        <taxon>Metazoa</taxon>
        <taxon>Ecdysozoa</taxon>
        <taxon>Arthropoda</taxon>
        <taxon>Hexapoda</taxon>
        <taxon>Insecta</taxon>
        <taxon>Pterygota</taxon>
        <taxon>Neoptera</taxon>
        <taxon>Endopterygota</taxon>
        <taxon>Lepidoptera</taxon>
        <taxon>Glossata</taxon>
        <taxon>Ditrysia</taxon>
        <taxon>Pyraloidea</taxon>
        <taxon>Crambidae</taxon>
        <taxon>Crambinae</taxon>
        <taxon>Diatraea</taxon>
    </lineage>
</organism>
<accession>A0A9N9RDS5</accession>
<dbReference type="Pfam" id="PF25273">
    <property type="entry name" value="DUF7869"/>
    <property type="match status" value="1"/>
</dbReference>
<dbReference type="AlphaFoldDB" id="A0A9N9RDS5"/>
<proteinExistence type="predicted"/>
<dbReference type="OrthoDB" id="6781302at2759"/>
<dbReference type="InterPro" id="IPR057191">
    <property type="entry name" value="DUF7869"/>
</dbReference>
<dbReference type="PANTHER" id="PTHR10773:SF19">
    <property type="match status" value="1"/>
</dbReference>
<reference evidence="3" key="2">
    <citation type="submission" date="2022-10" db="EMBL/GenBank/DDBJ databases">
        <authorList>
            <consortium name="ENA_rothamsted_submissions"/>
            <consortium name="culmorum"/>
            <person name="King R."/>
        </authorList>
    </citation>
    <scope>NUCLEOTIDE SEQUENCE</scope>
</reference>
<feature type="domain" description="DUF7869" evidence="2">
    <location>
        <begin position="486"/>
        <end position="595"/>
    </location>
</feature>
<dbReference type="EMBL" id="OU893339">
    <property type="protein sequence ID" value="CAG9795762.1"/>
    <property type="molecule type" value="Genomic_DNA"/>
</dbReference>
<evidence type="ECO:0000313" key="4">
    <source>
        <dbReference type="Proteomes" id="UP001153714"/>
    </source>
</evidence>
<dbReference type="PANTHER" id="PTHR10773">
    <property type="entry name" value="DNA-DIRECTED RNA POLYMERASES I, II, AND III SUBUNIT RPABC2"/>
    <property type="match status" value="1"/>
</dbReference>
<feature type="compositionally biased region" description="Low complexity" evidence="1">
    <location>
        <begin position="15"/>
        <end position="24"/>
    </location>
</feature>
<sequence>MNTDRSRRMVAAALSSTSATNNNTPFGIQPKPCTSTSASSTHVTNHYAQSQPSGSGMHAESITDTSYLDEFIDFSDDDSVADPLYLPDPNFNESTDFSENIASCDDTISHTSMITPHQKTQECILPVTDIIKNTGPIFIAQYPGPIFISNNAPNDSIFKNKHMIKHPMLRSLCDGKCKRQCLKFSEQDRLAIWEQYWNLKFQARRSFLNKFIQLAEIKRLKIATTSAVPSRNEIRYYHLPGKDKDLVPVCKRFFLDTLGLRTDGSITELSKALKKGQLYASLAGEKRGGKRKEINKNLLQEHILSYKPAVSHYRRHNSPFTKYLPRELTIREMYSDFKRKYPEAKCSNETYRKEIKKMKISFNMPRGDKCDECFFYLEEKKKYTDESVMPDDLKQRFALHKTKSDQALENYKIDATQKNSKHVKYFSMDLQKVILLPIMPQIKEAVFISRLITFNLTFAPINKQSPDSATCIVWHEGHAGRKTSNIVDAILTFIKNERDCQHFHIWADNCTAQNKNWTLFTALTTIVNTESAIETVTLSYLTKGHTHMTADSVHGNIERKIKRQGDVLDFEDFKDVVNSSRQNIKVIDLSYCRNWPKKKRALRKNDDEDLMKTFLLKQVVQVKFVAGSRNILYKTRFDEPFLELDFLPKNYKVIGLPEEKSVPRGIPSRKKDVIIAKLVPLMPETRRTFWYQMPVNDESIDLQTEGEMAEEI</sequence>
<reference evidence="3" key="1">
    <citation type="submission" date="2021-12" db="EMBL/GenBank/DDBJ databases">
        <authorList>
            <person name="King R."/>
        </authorList>
    </citation>
    <scope>NUCLEOTIDE SEQUENCE</scope>
</reference>
<name>A0A9N9RDS5_9NEOP</name>
<evidence type="ECO:0000259" key="2">
    <source>
        <dbReference type="Pfam" id="PF25273"/>
    </source>
</evidence>
<evidence type="ECO:0000313" key="3">
    <source>
        <dbReference type="EMBL" id="CAG9795762.1"/>
    </source>
</evidence>